<dbReference type="OrthoDB" id="93530at2157"/>
<dbReference type="SUPFAM" id="SSF53335">
    <property type="entry name" value="S-adenosyl-L-methionine-dependent methyltransferases"/>
    <property type="match status" value="2"/>
</dbReference>
<proteinExistence type="inferred from homology"/>
<feature type="domain" description="DNA methylase N-4/N-6" evidence="4">
    <location>
        <begin position="85"/>
        <end position="132"/>
    </location>
</feature>
<evidence type="ECO:0000313" key="6">
    <source>
        <dbReference type="EMBL" id="QGX93443.1"/>
    </source>
</evidence>
<evidence type="ECO:0000256" key="3">
    <source>
        <dbReference type="ARBA" id="ARBA00022679"/>
    </source>
</evidence>
<accession>A0A6B9FE15</accession>
<evidence type="ECO:0000256" key="2">
    <source>
        <dbReference type="ARBA" id="ARBA00022603"/>
    </source>
</evidence>
<dbReference type="REBASE" id="361950">
    <property type="entry name" value="M.Hra36ORF965P"/>
</dbReference>
<sequence>MSKDNSSRRPIEISFPIEEVNEIASKEGHAKRYYRPVYTMHKYWARRLGSVFRTMLLYSLAEDEIHIKENGQESLEELPDVDWDNPEALWEYYLEDVDFDGKTVLDPFMGGGTTIVEALRMGCNVIGSDLNPVAWFTVKKEIEPVDIDDLQKAYDEIYESVGEEILEYYQTPCPDCDDMADAMYYFWVKEIECLNCGHDVPLFKSYYFANSRSSKDSYKNVLCPDCWTVQQTDDHSTETKCVNEDCGNKFMPKEGTASGQNYTCPDCGVRSKIIDATKRFGKPDSQMYAVEYYCSSCDDKGYKDPTDHDLELYEKASQELEEEWDELPIPEQDRYQGSSDRAWNHGYHKYHQMFNDRQLLLLGRLLNEIDDIEDQNVKEFLLTTFSAMLESNNMFCMYNRVANKLEPIYNYNTIIARHTPVEGNIWGSDYGRGTFKGMFDKTKAAKEWCQSPVEKYIDEDGNSQDKQMQTPVEGVLVDDASELGGTGNAMLRCGTSEYLPIEDKSVDAIITDPPYYDNEMYAELSDFYYVWLHQVLSDTYDHFQGERTPKKSEAVVDPAKDVEDKRTEEHYIETLTNVFNESRRKLADDGIMAFTFHHKETEAWGSTLQSVLDADFYISALYPVNSETRGGTRHGRATVDYDTIIVCRKRQEDPEEVSWKSLEDDIYFRAEDEIDRLEQAGRRLTGGDIFVVAMGKCLEIFSKHYPNVTRDGEQMDVVEAVDAIKEIVDEQLLEERFQILSEEMDPLSAVYLTHVLGRGEELSFNALNKDLRQRGVDVAELVHEDLLEQQGDDLVILNPLERADRLENKNEPLAIDKAHYLYYLFETDQLAKKFGQWTDEAAINALRRLSEIEGNDDYDDIAEYVKEQSDTQLEIEDFS</sequence>
<dbReference type="EMBL" id="CP034344">
    <property type="protein sequence ID" value="QGX93443.1"/>
    <property type="molecule type" value="Genomic_DNA"/>
</dbReference>
<dbReference type="GO" id="GO:0008170">
    <property type="term" value="F:N-methyltransferase activity"/>
    <property type="evidence" value="ECO:0007669"/>
    <property type="project" value="InterPro"/>
</dbReference>
<evidence type="ECO:0000259" key="5">
    <source>
        <dbReference type="Pfam" id="PF06634"/>
    </source>
</evidence>
<protein>
    <submittedName>
        <fullName evidence="6">DUF1156 domain-containing protein</fullName>
    </submittedName>
</protein>
<dbReference type="InterPro" id="IPR002941">
    <property type="entry name" value="DNA_methylase_N4/N6"/>
</dbReference>
<comment type="similarity">
    <text evidence="1">Belongs to the N(4)/N(6)-methyltransferase family.</text>
</comment>
<keyword evidence="3" id="KW-0808">Transferase</keyword>
<keyword evidence="7" id="KW-1185">Reference proteome</keyword>
<dbReference type="InterPro" id="IPR009537">
    <property type="entry name" value="DUF1156"/>
</dbReference>
<dbReference type="RefSeq" id="WP_157687720.1">
    <property type="nucleotide sequence ID" value="NZ_CP034344.1"/>
</dbReference>
<dbReference type="Gene3D" id="3.40.50.150">
    <property type="entry name" value="Vaccinia Virus protein VP39"/>
    <property type="match status" value="2"/>
</dbReference>
<feature type="domain" description="DNA methylase N-4/N-6" evidence="4">
    <location>
        <begin position="506"/>
        <end position="659"/>
    </location>
</feature>
<evidence type="ECO:0000259" key="4">
    <source>
        <dbReference type="Pfam" id="PF01555"/>
    </source>
</evidence>
<dbReference type="Pfam" id="PF06634">
    <property type="entry name" value="DUF1156"/>
    <property type="match status" value="1"/>
</dbReference>
<dbReference type="GeneID" id="43368069"/>
<dbReference type="InterPro" id="IPR002052">
    <property type="entry name" value="DNA_methylase_N6_adenine_CS"/>
</dbReference>
<name>A0A6B9FE15_9EURY</name>
<keyword evidence="2" id="KW-0489">Methyltransferase</keyword>
<dbReference type="PROSITE" id="PS00092">
    <property type="entry name" value="N6_MTASE"/>
    <property type="match status" value="1"/>
</dbReference>
<reference evidence="6 7" key="1">
    <citation type="submission" date="2018-12" db="EMBL/GenBank/DDBJ databases">
        <title>Complete genome sequence of Haloplanus rallus MBLA0036.</title>
        <authorList>
            <person name="Nam Y.-d."/>
            <person name="Kang J."/>
            <person name="Chung W.-H."/>
            <person name="Park Y.S."/>
        </authorList>
    </citation>
    <scope>NUCLEOTIDE SEQUENCE [LARGE SCALE GENOMIC DNA]</scope>
    <source>
        <strain evidence="6 7">MBLA0036</strain>
        <plasmid evidence="7">pmbla003601</plasmid>
    </source>
</reference>
<dbReference type="Proteomes" id="UP000428325">
    <property type="component" value="Plasmid pMBLA003601"/>
</dbReference>
<dbReference type="Pfam" id="PF01555">
    <property type="entry name" value="N6_N4_Mtase"/>
    <property type="match status" value="2"/>
</dbReference>
<dbReference type="AlphaFoldDB" id="A0A6B9FE15"/>
<evidence type="ECO:0000256" key="1">
    <source>
        <dbReference type="ARBA" id="ARBA00006594"/>
    </source>
</evidence>
<gene>
    <name evidence="6" type="ORF">EI982_00965</name>
</gene>
<evidence type="ECO:0000313" key="7">
    <source>
        <dbReference type="Proteomes" id="UP000428325"/>
    </source>
</evidence>
<dbReference type="GO" id="GO:0032259">
    <property type="term" value="P:methylation"/>
    <property type="evidence" value="ECO:0007669"/>
    <property type="project" value="UniProtKB-KW"/>
</dbReference>
<dbReference type="GO" id="GO:0003677">
    <property type="term" value="F:DNA binding"/>
    <property type="evidence" value="ECO:0007669"/>
    <property type="project" value="InterPro"/>
</dbReference>
<geneLocation type="plasmid" evidence="7">
    <name>pmbla003601</name>
</geneLocation>
<organism evidence="6 7">
    <name type="scientific">Haloplanus rallus</name>
    <dbReference type="NCBI Taxonomy" id="1816183"/>
    <lineage>
        <taxon>Archaea</taxon>
        <taxon>Methanobacteriati</taxon>
        <taxon>Methanobacteriota</taxon>
        <taxon>Stenosarchaea group</taxon>
        <taxon>Halobacteria</taxon>
        <taxon>Halobacteriales</taxon>
        <taxon>Haloferacaceae</taxon>
        <taxon>Haloplanus</taxon>
    </lineage>
</organism>
<keyword evidence="6" id="KW-0614">Plasmid</keyword>
<feature type="domain" description="DUF1156" evidence="5">
    <location>
        <begin position="15"/>
        <end position="71"/>
    </location>
</feature>
<dbReference type="KEGG" id="hra:EI982_00965"/>
<dbReference type="InterPro" id="IPR029063">
    <property type="entry name" value="SAM-dependent_MTases_sf"/>
</dbReference>